<evidence type="ECO:0000259" key="12">
    <source>
        <dbReference type="PROSITE" id="PS51198"/>
    </source>
</evidence>
<dbReference type="PROSITE" id="PS51217">
    <property type="entry name" value="UVRD_HELICASE_CTER"/>
    <property type="match status" value="1"/>
</dbReference>
<keyword evidence="6" id="KW-0238">DNA-binding</keyword>
<dbReference type="GO" id="GO:1990426">
    <property type="term" value="P:mitotic recombination-dependent replication fork processing"/>
    <property type="evidence" value="ECO:0007669"/>
    <property type="project" value="EnsemblFungi"/>
</dbReference>
<keyword evidence="3 11" id="KW-0378">Hydrolase</keyword>
<evidence type="ECO:0000256" key="10">
    <source>
        <dbReference type="ARBA" id="ARBA00048988"/>
    </source>
</evidence>
<dbReference type="GO" id="GO:0043138">
    <property type="term" value="F:3'-5' DNA helicase activity"/>
    <property type="evidence" value="ECO:0007669"/>
    <property type="project" value="UniProtKB-EC"/>
</dbReference>
<dbReference type="SUPFAM" id="SSF52540">
    <property type="entry name" value="P-loop containing nucleoside triphosphate hydrolases"/>
    <property type="match status" value="1"/>
</dbReference>
<dbReference type="STRING" id="1198029.A0A1U7LMD3"/>
<evidence type="ECO:0000313" key="14">
    <source>
        <dbReference type="EMBL" id="OLL23671.1"/>
    </source>
</evidence>
<dbReference type="AlphaFoldDB" id="A0A1U7LMD3"/>
<dbReference type="GO" id="GO:0006301">
    <property type="term" value="P:DNA damage tolerance"/>
    <property type="evidence" value="ECO:0007669"/>
    <property type="project" value="EnsemblFungi"/>
</dbReference>
<protein>
    <recommendedName>
        <fullName evidence="9">DNA 3'-5' helicase</fullName>
        <ecNumber evidence="9">5.6.2.4</ecNumber>
    </recommendedName>
</protein>
<dbReference type="GO" id="GO:0005524">
    <property type="term" value="F:ATP binding"/>
    <property type="evidence" value="ECO:0007669"/>
    <property type="project" value="UniProtKB-UniRule"/>
</dbReference>
<evidence type="ECO:0000256" key="3">
    <source>
        <dbReference type="ARBA" id="ARBA00022801"/>
    </source>
</evidence>
<dbReference type="GO" id="GO:0005634">
    <property type="term" value="C:nucleus"/>
    <property type="evidence" value="ECO:0007669"/>
    <property type="project" value="TreeGrafter"/>
</dbReference>
<dbReference type="Gene3D" id="3.40.50.300">
    <property type="entry name" value="P-loop containing nucleotide triphosphate hydrolases"/>
    <property type="match status" value="2"/>
</dbReference>
<reference evidence="14 15" key="1">
    <citation type="submission" date="2016-04" db="EMBL/GenBank/DDBJ databases">
        <title>Evolutionary innovation and constraint leading to complex multicellularity in the Ascomycota.</title>
        <authorList>
            <person name="Cisse O."/>
            <person name="Nguyen A."/>
            <person name="Hewitt D.A."/>
            <person name="Jedd G."/>
            <person name="Stajich J.E."/>
        </authorList>
    </citation>
    <scope>NUCLEOTIDE SEQUENCE [LARGE SCALE GENOMIC DNA]</scope>
    <source>
        <strain evidence="14 15">DAH-3</strain>
    </source>
</reference>
<dbReference type="GO" id="GO:0000725">
    <property type="term" value="P:recombinational repair"/>
    <property type="evidence" value="ECO:0007669"/>
    <property type="project" value="EnsemblFungi"/>
</dbReference>
<evidence type="ECO:0000256" key="1">
    <source>
        <dbReference type="ARBA" id="ARBA00009922"/>
    </source>
</evidence>
<dbReference type="InterPro" id="IPR014017">
    <property type="entry name" value="DNA_helicase_UvrD-like_C"/>
</dbReference>
<dbReference type="Pfam" id="PF00580">
    <property type="entry name" value="UvrD-helicase"/>
    <property type="match status" value="1"/>
</dbReference>
<name>A0A1U7LMD3_NEOID</name>
<dbReference type="InterPro" id="IPR014016">
    <property type="entry name" value="UvrD-like_ATP-bd"/>
</dbReference>
<comment type="catalytic activity">
    <reaction evidence="8">
        <text>Couples ATP hydrolysis with the unwinding of duplex DNA by translocating in the 3'-5' direction.</text>
        <dbReference type="EC" id="5.6.2.4"/>
    </reaction>
</comment>
<evidence type="ECO:0000313" key="15">
    <source>
        <dbReference type="Proteomes" id="UP000186594"/>
    </source>
</evidence>
<keyword evidence="7" id="KW-0413">Isomerase</keyword>
<dbReference type="OMA" id="DYPDATT"/>
<evidence type="ECO:0000256" key="9">
    <source>
        <dbReference type="ARBA" id="ARBA00034808"/>
    </source>
</evidence>
<comment type="caution">
    <text evidence="14">The sequence shown here is derived from an EMBL/GenBank/DDBJ whole genome shotgun (WGS) entry which is preliminary data.</text>
</comment>
<proteinExistence type="inferred from homology"/>
<dbReference type="PANTHER" id="PTHR11070:SF2">
    <property type="entry name" value="ATP-DEPENDENT DNA HELICASE SRS2"/>
    <property type="match status" value="1"/>
</dbReference>
<dbReference type="GO" id="GO:0003677">
    <property type="term" value="F:DNA binding"/>
    <property type="evidence" value="ECO:0007669"/>
    <property type="project" value="UniProtKB-KW"/>
</dbReference>
<dbReference type="EMBL" id="LXFE01001377">
    <property type="protein sequence ID" value="OLL23671.1"/>
    <property type="molecule type" value="Genomic_DNA"/>
</dbReference>
<evidence type="ECO:0000256" key="7">
    <source>
        <dbReference type="ARBA" id="ARBA00023235"/>
    </source>
</evidence>
<gene>
    <name evidence="14" type="ORF">NEOLI_004148</name>
</gene>
<evidence type="ECO:0000256" key="5">
    <source>
        <dbReference type="ARBA" id="ARBA00022840"/>
    </source>
</evidence>
<dbReference type="InterPro" id="IPR013986">
    <property type="entry name" value="DExx_box_DNA_helicase_dom_sf"/>
</dbReference>
<dbReference type="InterPro" id="IPR027417">
    <property type="entry name" value="P-loop_NTPase"/>
</dbReference>
<evidence type="ECO:0000256" key="2">
    <source>
        <dbReference type="ARBA" id="ARBA00022741"/>
    </source>
</evidence>
<comment type="catalytic activity">
    <reaction evidence="10">
        <text>ATP + H2O = ADP + phosphate + H(+)</text>
        <dbReference type="Rhea" id="RHEA:13065"/>
        <dbReference type="ChEBI" id="CHEBI:15377"/>
        <dbReference type="ChEBI" id="CHEBI:15378"/>
        <dbReference type="ChEBI" id="CHEBI:30616"/>
        <dbReference type="ChEBI" id="CHEBI:43474"/>
        <dbReference type="ChEBI" id="CHEBI:456216"/>
        <dbReference type="EC" id="5.6.2.4"/>
    </reaction>
</comment>
<keyword evidence="15" id="KW-1185">Reference proteome</keyword>
<organism evidence="14 15">
    <name type="scientific">Neolecta irregularis (strain DAH-3)</name>
    <dbReference type="NCBI Taxonomy" id="1198029"/>
    <lineage>
        <taxon>Eukaryota</taxon>
        <taxon>Fungi</taxon>
        <taxon>Dikarya</taxon>
        <taxon>Ascomycota</taxon>
        <taxon>Taphrinomycotina</taxon>
        <taxon>Neolectales</taxon>
        <taxon>Neolectaceae</taxon>
        <taxon>Neolecta</taxon>
    </lineage>
</organism>
<keyword evidence="4 11" id="KW-0347">Helicase</keyword>
<evidence type="ECO:0000256" key="6">
    <source>
        <dbReference type="ARBA" id="ARBA00023125"/>
    </source>
</evidence>
<dbReference type="CDD" id="cd17932">
    <property type="entry name" value="DEXQc_UvrD"/>
    <property type="match status" value="1"/>
</dbReference>
<evidence type="ECO:0000259" key="13">
    <source>
        <dbReference type="PROSITE" id="PS51217"/>
    </source>
</evidence>
<sequence length="640" mass="71863">MLPAGANLPAHLAALNAAQMAAVTSPASVLQVLAGPGSGKTRVITCRVVHLIKSAKIDPSNIIVATFTNKAANEMKHRIQSMLGSELPSKLIIGTFHATCRKYLINYGHHIKLWPNFRVADAEERLRSLVNPSYSTSKSIIKKIIKKIKSEMDPGTVQARISHLKANNESAAFYEAGLMKTKKVVSEDIAKIYRDYEDELIAHNLLDFDDLLIRMVELLRKMPQCVGNIEHVLIDEYQDTNLIQFDLMSLLASARSVITVVGDPDQSIYGFRSADRRNLKKLLQCYKETETITLEQNYRSTGAILHSSLSLIEQETSRPPKSLQSTIMSGTRPTYRKLRDNRSEGTWLAREINRIVKRTGTMIHYGDIAVLLRSASLSFELERGLGRAGIPYRMAGGKRFFDRAEIKDVMAYLRLINDPSDNSALLRVINVPSRGFGESRLNKLIAESEQYHTSLWTSLKSFIGGNTRLCGRSEDKVRSTLGAFVRTIEGLEKMNGEAIDVLIQQIVQKTRYRQYLEAKNPHDFQEKLDNIKELQEFALDARLREDDLPDIGLERNTTCRTPLGDFLAHISLMSDLVGNSEETAGKGILTISTIHAAKGLEWPVVFVPSIYQGSIPHSRAEDIDEERRLLFVAMTRAQRK</sequence>
<evidence type="ECO:0000256" key="8">
    <source>
        <dbReference type="ARBA" id="ARBA00034617"/>
    </source>
</evidence>
<dbReference type="InterPro" id="IPR000212">
    <property type="entry name" value="DNA_helicase_UvrD/REP"/>
</dbReference>
<feature type="domain" description="UvrD-like helicase C-terminal" evidence="13">
    <location>
        <begin position="302"/>
        <end position="599"/>
    </location>
</feature>
<comment type="similarity">
    <text evidence="1">Belongs to the helicase family. UvrD subfamily.</text>
</comment>
<dbReference type="GO" id="GO:0016787">
    <property type="term" value="F:hydrolase activity"/>
    <property type="evidence" value="ECO:0007669"/>
    <property type="project" value="UniProtKB-UniRule"/>
</dbReference>
<accession>A0A1U7LMD3</accession>
<dbReference type="Gene3D" id="1.10.486.10">
    <property type="entry name" value="PCRA, domain 4"/>
    <property type="match status" value="1"/>
</dbReference>
<dbReference type="OrthoDB" id="1470711at2759"/>
<keyword evidence="5 11" id="KW-0067">ATP-binding</keyword>
<dbReference type="PANTHER" id="PTHR11070">
    <property type="entry name" value="UVRD / RECB / PCRA DNA HELICASE FAMILY MEMBER"/>
    <property type="match status" value="1"/>
</dbReference>
<dbReference type="Pfam" id="PF13361">
    <property type="entry name" value="UvrD_C"/>
    <property type="match status" value="1"/>
</dbReference>
<feature type="domain" description="UvrD-like helicase ATP-binding" evidence="12">
    <location>
        <begin position="13"/>
        <end position="301"/>
    </location>
</feature>
<dbReference type="Proteomes" id="UP000186594">
    <property type="component" value="Unassembled WGS sequence"/>
</dbReference>
<feature type="binding site" evidence="11">
    <location>
        <begin position="34"/>
        <end position="41"/>
    </location>
    <ligand>
        <name>ATP</name>
        <dbReference type="ChEBI" id="CHEBI:30616"/>
    </ligand>
</feature>
<evidence type="ECO:0000256" key="11">
    <source>
        <dbReference type="PROSITE-ProRule" id="PRU00560"/>
    </source>
</evidence>
<evidence type="ECO:0000256" key="4">
    <source>
        <dbReference type="ARBA" id="ARBA00022806"/>
    </source>
</evidence>
<dbReference type="PROSITE" id="PS51198">
    <property type="entry name" value="UVRD_HELICASE_ATP_BIND"/>
    <property type="match status" value="1"/>
</dbReference>
<dbReference type="EC" id="5.6.2.4" evidence="9"/>
<keyword evidence="2 11" id="KW-0547">Nucleotide-binding</keyword>
<dbReference type="Gene3D" id="1.10.10.160">
    <property type="match status" value="1"/>
</dbReference>